<protein>
    <submittedName>
        <fullName evidence="1">Uncharacterized protein</fullName>
    </submittedName>
</protein>
<sequence length="64" mass="7078">GCKSAINELEKVDLGVSASGPIWTRWIRIDHADVDYASSPATPEDRVLSEVRRRGTRSVDLLVL</sequence>
<feature type="non-terminal residue" evidence="1">
    <location>
        <position position="1"/>
    </location>
</feature>
<evidence type="ECO:0000313" key="1">
    <source>
        <dbReference type="EMBL" id="MED6116152.1"/>
    </source>
</evidence>
<gene>
    <name evidence="1" type="ORF">PIB30_097503</name>
</gene>
<dbReference type="EMBL" id="JASCZI010002403">
    <property type="protein sequence ID" value="MED6116152.1"/>
    <property type="molecule type" value="Genomic_DNA"/>
</dbReference>
<evidence type="ECO:0000313" key="2">
    <source>
        <dbReference type="Proteomes" id="UP001341840"/>
    </source>
</evidence>
<organism evidence="1 2">
    <name type="scientific">Stylosanthes scabra</name>
    <dbReference type="NCBI Taxonomy" id="79078"/>
    <lineage>
        <taxon>Eukaryota</taxon>
        <taxon>Viridiplantae</taxon>
        <taxon>Streptophyta</taxon>
        <taxon>Embryophyta</taxon>
        <taxon>Tracheophyta</taxon>
        <taxon>Spermatophyta</taxon>
        <taxon>Magnoliopsida</taxon>
        <taxon>eudicotyledons</taxon>
        <taxon>Gunneridae</taxon>
        <taxon>Pentapetalae</taxon>
        <taxon>rosids</taxon>
        <taxon>fabids</taxon>
        <taxon>Fabales</taxon>
        <taxon>Fabaceae</taxon>
        <taxon>Papilionoideae</taxon>
        <taxon>50 kb inversion clade</taxon>
        <taxon>dalbergioids sensu lato</taxon>
        <taxon>Dalbergieae</taxon>
        <taxon>Pterocarpus clade</taxon>
        <taxon>Stylosanthes</taxon>
    </lineage>
</organism>
<proteinExistence type="predicted"/>
<keyword evidence="2" id="KW-1185">Reference proteome</keyword>
<reference evidence="1 2" key="1">
    <citation type="journal article" date="2023" name="Plants (Basel)">
        <title>Bridging the Gap: Combining Genomics and Transcriptomics Approaches to Understand Stylosanthes scabra, an Orphan Legume from the Brazilian Caatinga.</title>
        <authorList>
            <person name="Ferreira-Neto J.R.C."/>
            <person name="da Silva M.D."/>
            <person name="Binneck E."/>
            <person name="de Melo N.F."/>
            <person name="da Silva R.H."/>
            <person name="de Melo A.L.T.M."/>
            <person name="Pandolfi V."/>
            <person name="Bustamante F.O."/>
            <person name="Brasileiro-Vidal A.C."/>
            <person name="Benko-Iseppon A.M."/>
        </authorList>
    </citation>
    <scope>NUCLEOTIDE SEQUENCE [LARGE SCALE GENOMIC DNA]</scope>
    <source>
        <tissue evidence="1">Leaves</tissue>
    </source>
</reference>
<name>A0ABU6QX13_9FABA</name>
<dbReference type="Proteomes" id="UP001341840">
    <property type="component" value="Unassembled WGS sequence"/>
</dbReference>
<accession>A0ABU6QX13</accession>
<comment type="caution">
    <text evidence="1">The sequence shown here is derived from an EMBL/GenBank/DDBJ whole genome shotgun (WGS) entry which is preliminary data.</text>
</comment>